<dbReference type="Proteomes" id="UP000215316">
    <property type="component" value="Unassembled WGS sequence"/>
</dbReference>
<accession>A0A225CG95</accession>
<dbReference type="AlphaFoldDB" id="A0A225CG95"/>
<reference evidence="1" key="1">
    <citation type="submission" date="2017-08" db="EMBL/GenBank/DDBJ databases">
        <title>Genomes of multiple Clavibacter strains from different subspecies.</title>
        <authorList>
            <person name="Yuan X.-K."/>
            <person name="Li X.-S."/>
            <person name="Nie J."/>
            <person name="De Boer S.H."/>
        </authorList>
    </citation>
    <scope>NUCLEOTIDE SEQUENCE [LARGE SCALE GENOMIC DNA]</scope>
    <source>
        <strain evidence="1">ATCC 33566</strain>
    </source>
</reference>
<dbReference type="InterPro" id="IPR036390">
    <property type="entry name" value="WH_DNA-bd_sf"/>
</dbReference>
<dbReference type="Pfam" id="PF13412">
    <property type="entry name" value="HTH_24"/>
    <property type="match status" value="1"/>
</dbReference>
<sequence length="97" mass="10442">MPEMSARVTAIHHAISSAGRLTALRHVLENPGTTRTELVQATGLAPLTARDALTALEEHGYITADVQGERVGKKVHYTANRPAIAEDASAFLGWLLR</sequence>
<dbReference type="SUPFAM" id="SSF46785">
    <property type="entry name" value="Winged helix' DNA-binding domain"/>
    <property type="match status" value="1"/>
</dbReference>
<dbReference type="EMBL" id="MZMQ01000002">
    <property type="protein sequence ID" value="OQJ61436.1"/>
    <property type="molecule type" value="Genomic_DNA"/>
</dbReference>
<proteinExistence type="predicted"/>
<evidence type="ECO:0000313" key="1">
    <source>
        <dbReference type="EMBL" id="OQJ61436.1"/>
    </source>
</evidence>
<organism evidence="1 2">
    <name type="scientific">Clavibacter tessellarius</name>
    <dbReference type="NCBI Taxonomy" id="31965"/>
    <lineage>
        <taxon>Bacteria</taxon>
        <taxon>Bacillati</taxon>
        <taxon>Actinomycetota</taxon>
        <taxon>Actinomycetes</taxon>
        <taxon>Micrococcales</taxon>
        <taxon>Microbacteriaceae</taxon>
        <taxon>Clavibacter</taxon>
    </lineage>
</organism>
<protein>
    <recommendedName>
        <fullName evidence="3">ArsR family transcriptional regulator</fullName>
    </recommendedName>
</protein>
<name>A0A225CG95_9MICO</name>
<gene>
    <name evidence="1" type="ORF">B5P24_15580</name>
</gene>
<evidence type="ECO:0000313" key="2">
    <source>
        <dbReference type="Proteomes" id="UP000215316"/>
    </source>
</evidence>
<evidence type="ECO:0008006" key="3">
    <source>
        <dbReference type="Google" id="ProtNLM"/>
    </source>
</evidence>
<dbReference type="Gene3D" id="1.10.10.10">
    <property type="entry name" value="Winged helix-like DNA-binding domain superfamily/Winged helix DNA-binding domain"/>
    <property type="match status" value="1"/>
</dbReference>
<comment type="caution">
    <text evidence="1">The sequence shown here is derived from an EMBL/GenBank/DDBJ whole genome shotgun (WGS) entry which is preliminary data.</text>
</comment>
<keyword evidence="2" id="KW-1185">Reference proteome</keyword>
<dbReference type="InterPro" id="IPR036388">
    <property type="entry name" value="WH-like_DNA-bd_sf"/>
</dbReference>